<dbReference type="RefSeq" id="WP_377743300.1">
    <property type="nucleotide sequence ID" value="NZ_JBHRXJ010000003.1"/>
</dbReference>
<organism evidence="1 2">
    <name type="scientific">Paracoccus mangrovi</name>
    <dbReference type="NCBI Taxonomy" id="1715645"/>
    <lineage>
        <taxon>Bacteria</taxon>
        <taxon>Pseudomonadati</taxon>
        <taxon>Pseudomonadota</taxon>
        <taxon>Alphaproteobacteria</taxon>
        <taxon>Rhodobacterales</taxon>
        <taxon>Paracoccaceae</taxon>
        <taxon>Paracoccus</taxon>
    </lineage>
</organism>
<gene>
    <name evidence="1" type="ORF">ACFOMH_06225</name>
</gene>
<reference evidence="2" key="1">
    <citation type="journal article" date="2019" name="Int. J. Syst. Evol. Microbiol.">
        <title>The Global Catalogue of Microorganisms (GCM) 10K type strain sequencing project: providing services to taxonomists for standard genome sequencing and annotation.</title>
        <authorList>
            <consortium name="The Broad Institute Genomics Platform"/>
            <consortium name="The Broad Institute Genome Sequencing Center for Infectious Disease"/>
            <person name="Wu L."/>
            <person name="Ma J."/>
        </authorList>
    </citation>
    <scope>NUCLEOTIDE SEQUENCE [LARGE SCALE GENOMIC DNA]</scope>
    <source>
        <strain evidence="2">KCTC 42899</strain>
    </source>
</reference>
<name>A0ABV7R315_9RHOB</name>
<keyword evidence="2" id="KW-1185">Reference proteome</keyword>
<protein>
    <submittedName>
        <fullName evidence="1">DUF2867 domain-containing protein</fullName>
    </submittedName>
</protein>
<evidence type="ECO:0000313" key="1">
    <source>
        <dbReference type="EMBL" id="MFC3527767.1"/>
    </source>
</evidence>
<dbReference type="InterPro" id="IPR021295">
    <property type="entry name" value="DUF2867"/>
</dbReference>
<dbReference type="Proteomes" id="UP001595721">
    <property type="component" value="Unassembled WGS sequence"/>
</dbReference>
<evidence type="ECO:0000313" key="2">
    <source>
        <dbReference type="Proteomes" id="UP001595721"/>
    </source>
</evidence>
<proteinExistence type="predicted"/>
<comment type="caution">
    <text evidence="1">The sequence shown here is derived from an EMBL/GenBank/DDBJ whole genome shotgun (WGS) entry which is preliminary data.</text>
</comment>
<sequence>MPSGHPVAEPPQCLLAPPERLDFHDRQVAILSEPMTALQVWNLLRCRPQPFLRAAFRIRDAVSARFGVRRIGGFTTEPVAQVAVGDRLDFFLVEHAAPDLLVLTERDRHLDVMTCISTAGTRVAIVSSVLTHNLFGRAYMLVVGPAHKLIVWNMLRWLRRETGA</sequence>
<dbReference type="Pfam" id="PF11066">
    <property type="entry name" value="DUF2867"/>
    <property type="match status" value="1"/>
</dbReference>
<dbReference type="EMBL" id="JBHRXJ010000003">
    <property type="protein sequence ID" value="MFC3527767.1"/>
    <property type="molecule type" value="Genomic_DNA"/>
</dbReference>
<accession>A0ABV7R315</accession>